<dbReference type="EMBL" id="JARQZJ010000007">
    <property type="protein sequence ID" value="KAK9871820.1"/>
    <property type="molecule type" value="Genomic_DNA"/>
</dbReference>
<dbReference type="SMART" id="SM00708">
    <property type="entry name" value="PhBP"/>
    <property type="match status" value="1"/>
</dbReference>
<name>A0AAW1TVH7_9CUCU</name>
<dbReference type="PANTHER" id="PTHR21364">
    <property type="entry name" value="GENERAL ODORANT-BINDING PROTEIN 19A"/>
    <property type="match status" value="1"/>
</dbReference>
<gene>
    <name evidence="1" type="ORF">WA026_014276</name>
</gene>
<sequence length="112" mass="12603">MITNICKPRTNVTDEDLARMKSGNFDGLPREAQCFLNCVLVSNKWQNKDNTFNEAASLAATKMLPEKYHTEAKEVISICKDSAKSLDDKCVSATEISKCFFDNSDQIRKFVS</sequence>
<dbReference type="SUPFAM" id="SSF47565">
    <property type="entry name" value="Insect pheromone/odorant-binding proteins"/>
    <property type="match status" value="1"/>
</dbReference>
<evidence type="ECO:0000313" key="1">
    <source>
        <dbReference type="EMBL" id="KAK9871820.1"/>
    </source>
</evidence>
<protein>
    <submittedName>
        <fullName evidence="1">Uncharacterized protein</fullName>
    </submittedName>
</protein>
<dbReference type="InterPro" id="IPR006170">
    <property type="entry name" value="PBP/GOBP"/>
</dbReference>
<dbReference type="Gene3D" id="1.10.238.20">
    <property type="entry name" value="Pheromone/general odorant binding protein domain"/>
    <property type="match status" value="1"/>
</dbReference>
<dbReference type="InterPro" id="IPR036728">
    <property type="entry name" value="PBP_GOBP_sf"/>
</dbReference>
<dbReference type="PANTHER" id="PTHR21364:SF2">
    <property type="entry name" value="GENERAL ODORANT-BINDING PROTEIN 19A"/>
    <property type="match status" value="1"/>
</dbReference>
<keyword evidence="2" id="KW-1185">Reference proteome</keyword>
<reference evidence="1 2" key="1">
    <citation type="submission" date="2023-03" db="EMBL/GenBank/DDBJ databases">
        <title>Genome insight into feeding habits of ladybird beetles.</title>
        <authorList>
            <person name="Li H.-S."/>
            <person name="Huang Y.-H."/>
            <person name="Pang H."/>
        </authorList>
    </citation>
    <scope>NUCLEOTIDE SEQUENCE [LARGE SCALE GENOMIC DNA]</scope>
    <source>
        <strain evidence="1">SYSU_2023b</strain>
        <tissue evidence="1">Whole body</tissue>
    </source>
</reference>
<dbReference type="AlphaFoldDB" id="A0AAW1TVH7"/>
<dbReference type="Proteomes" id="UP001431783">
    <property type="component" value="Unassembled WGS sequence"/>
</dbReference>
<proteinExistence type="predicted"/>
<dbReference type="CDD" id="cd23992">
    <property type="entry name" value="PBP_GOBP"/>
    <property type="match status" value="1"/>
</dbReference>
<comment type="caution">
    <text evidence="1">The sequence shown here is derived from an EMBL/GenBank/DDBJ whole genome shotgun (WGS) entry which is preliminary data.</text>
</comment>
<accession>A0AAW1TVH7</accession>
<organism evidence="1 2">
    <name type="scientific">Henosepilachna vigintioctopunctata</name>
    <dbReference type="NCBI Taxonomy" id="420089"/>
    <lineage>
        <taxon>Eukaryota</taxon>
        <taxon>Metazoa</taxon>
        <taxon>Ecdysozoa</taxon>
        <taxon>Arthropoda</taxon>
        <taxon>Hexapoda</taxon>
        <taxon>Insecta</taxon>
        <taxon>Pterygota</taxon>
        <taxon>Neoptera</taxon>
        <taxon>Endopterygota</taxon>
        <taxon>Coleoptera</taxon>
        <taxon>Polyphaga</taxon>
        <taxon>Cucujiformia</taxon>
        <taxon>Coccinelloidea</taxon>
        <taxon>Coccinellidae</taxon>
        <taxon>Epilachninae</taxon>
        <taxon>Epilachnini</taxon>
        <taxon>Henosepilachna</taxon>
    </lineage>
</organism>
<dbReference type="GO" id="GO:0005549">
    <property type="term" value="F:odorant binding"/>
    <property type="evidence" value="ECO:0007669"/>
    <property type="project" value="InterPro"/>
</dbReference>
<dbReference type="Pfam" id="PF01395">
    <property type="entry name" value="PBP_GOBP"/>
    <property type="match status" value="1"/>
</dbReference>
<evidence type="ECO:0000313" key="2">
    <source>
        <dbReference type="Proteomes" id="UP001431783"/>
    </source>
</evidence>